<dbReference type="EnsemblMetazoa" id="XM_017122026.2">
    <property type="protein sequence ID" value="XP_016977515.1"/>
    <property type="gene ID" value="LOC108043356"/>
</dbReference>
<dbReference type="Gene3D" id="2.40.10.10">
    <property type="entry name" value="Trypsin-like serine proteases"/>
    <property type="match status" value="1"/>
</dbReference>
<dbReference type="PRINTS" id="PR00722">
    <property type="entry name" value="CHYMOTRYPSIN"/>
</dbReference>
<feature type="signal peptide" evidence="8">
    <location>
        <begin position="1"/>
        <end position="24"/>
    </location>
</feature>
<reference evidence="10" key="3">
    <citation type="submission" date="2025-05" db="UniProtKB">
        <authorList>
            <consortium name="EnsemblMetazoa"/>
        </authorList>
    </citation>
    <scope>IDENTIFICATION</scope>
</reference>
<dbReference type="Pfam" id="PF00089">
    <property type="entry name" value="Trypsin"/>
    <property type="match status" value="1"/>
</dbReference>
<dbReference type="Proteomes" id="UP001652680">
    <property type="component" value="Unassembled WGS sequence"/>
</dbReference>
<dbReference type="GO" id="GO:0006508">
    <property type="term" value="P:proteolysis"/>
    <property type="evidence" value="ECO:0007669"/>
    <property type="project" value="UniProtKB-KW"/>
</dbReference>
<dbReference type="GeneID" id="108043356"/>
<dbReference type="SMART" id="SM00020">
    <property type="entry name" value="Tryp_SPc"/>
    <property type="match status" value="1"/>
</dbReference>
<accession>A0A6P4EH62</accession>
<keyword evidence="2" id="KW-0645">Protease</keyword>
<dbReference type="FunFam" id="2.40.10.10:FF:000034">
    <property type="entry name" value="Eupolytin"/>
    <property type="match status" value="1"/>
</dbReference>
<organism evidence="12">
    <name type="scientific">Drosophila rhopaloa</name>
    <name type="common">Fruit fly</name>
    <dbReference type="NCBI Taxonomy" id="1041015"/>
    <lineage>
        <taxon>Eukaryota</taxon>
        <taxon>Metazoa</taxon>
        <taxon>Ecdysozoa</taxon>
        <taxon>Arthropoda</taxon>
        <taxon>Hexapoda</taxon>
        <taxon>Insecta</taxon>
        <taxon>Pterygota</taxon>
        <taxon>Neoptera</taxon>
        <taxon>Endopterygota</taxon>
        <taxon>Diptera</taxon>
        <taxon>Brachycera</taxon>
        <taxon>Muscomorpha</taxon>
        <taxon>Ephydroidea</taxon>
        <taxon>Drosophilidae</taxon>
        <taxon>Drosophila</taxon>
        <taxon>Sophophora</taxon>
    </lineage>
</organism>
<dbReference type="PANTHER" id="PTHR24276:SF94">
    <property type="entry name" value="AT20289P-RELATED"/>
    <property type="match status" value="1"/>
</dbReference>
<dbReference type="InterPro" id="IPR043504">
    <property type="entry name" value="Peptidase_S1_PA_chymotrypsin"/>
</dbReference>
<dbReference type="SUPFAM" id="SSF50494">
    <property type="entry name" value="Trypsin-like serine proteases"/>
    <property type="match status" value="1"/>
</dbReference>
<dbReference type="RefSeq" id="XP_016977515.1">
    <property type="nucleotide sequence ID" value="XM_017122026.1"/>
</dbReference>
<sequence>MYPMQRMLACCLLAATLSRIDVFARDIGETIDLERLGKLVLPSGLQTRVVGGHVTTNEKLGGYLIALRYQKEFICGGTLLQDLIVLTAAHCFIGRPKTGEWVASGGISKLNEKGIQRQVRTIIKSAQFRESDMNMDVAILRLKSPMKGKNIGRLSLCSTPLKPGLQLVVSGWGMTDARGVGPETLLRSVTVPVVDKNKCRAAYRQSVNLTNSMFCASLSGKKDACTYDSGGPLVYKNQVCGIVSFGIGCASRRYSGVYTDVNYIKPFIEKSIKALKR</sequence>
<keyword evidence="5" id="KW-0720">Serine protease</keyword>
<keyword evidence="7" id="KW-1015">Disulfide bond</keyword>
<protein>
    <submittedName>
        <fullName evidence="12">Trypsin</fullName>
    </submittedName>
</protein>
<dbReference type="PROSITE" id="PS00134">
    <property type="entry name" value="TRYPSIN_HIS"/>
    <property type="match status" value="1"/>
</dbReference>
<dbReference type="AlphaFoldDB" id="A0A6P4EH62"/>
<dbReference type="PANTHER" id="PTHR24276">
    <property type="entry name" value="POLYSERASE-RELATED"/>
    <property type="match status" value="1"/>
</dbReference>
<dbReference type="InterPro" id="IPR001254">
    <property type="entry name" value="Trypsin_dom"/>
</dbReference>
<evidence type="ECO:0000256" key="1">
    <source>
        <dbReference type="ARBA" id="ARBA00007664"/>
    </source>
</evidence>
<evidence type="ECO:0000256" key="7">
    <source>
        <dbReference type="ARBA" id="ARBA00023157"/>
    </source>
</evidence>
<comment type="similarity">
    <text evidence="1">Belongs to the peptidase S1 family.</text>
</comment>
<keyword evidence="3 8" id="KW-0732">Signal</keyword>
<dbReference type="CDD" id="cd00190">
    <property type="entry name" value="Tryp_SPc"/>
    <property type="match status" value="1"/>
</dbReference>
<dbReference type="GO" id="GO:0004252">
    <property type="term" value="F:serine-type endopeptidase activity"/>
    <property type="evidence" value="ECO:0007669"/>
    <property type="project" value="InterPro"/>
</dbReference>
<evidence type="ECO:0000256" key="2">
    <source>
        <dbReference type="ARBA" id="ARBA00022670"/>
    </source>
</evidence>
<dbReference type="PROSITE" id="PS50240">
    <property type="entry name" value="TRYPSIN_DOM"/>
    <property type="match status" value="1"/>
</dbReference>
<dbReference type="InterPro" id="IPR018114">
    <property type="entry name" value="TRYPSIN_HIS"/>
</dbReference>
<keyword evidence="4" id="KW-0378">Hydrolase</keyword>
<keyword evidence="6" id="KW-0865">Zymogen</keyword>
<evidence type="ECO:0000256" key="4">
    <source>
        <dbReference type="ARBA" id="ARBA00022801"/>
    </source>
</evidence>
<feature type="domain" description="Peptidase S1" evidence="9">
    <location>
        <begin position="49"/>
        <end position="273"/>
    </location>
</feature>
<reference evidence="11" key="1">
    <citation type="journal article" date="2021" name="Elife">
        <title>Highly contiguous assemblies of 101 drosophilid genomes.</title>
        <authorList>
            <person name="Kim B.Y."/>
            <person name="Wang J.R."/>
            <person name="Miller D.E."/>
            <person name="Barmina O."/>
            <person name="Delaney E."/>
            <person name="Thompson A."/>
            <person name="Comeault A.A."/>
            <person name="Peede D."/>
            <person name="D'Agostino E.R."/>
            <person name="Pelaez J."/>
            <person name="Aguilar J.M."/>
            <person name="Haji D."/>
            <person name="Matsunaga T."/>
            <person name="Armstrong E.E."/>
            <person name="Zych M."/>
            <person name="Ogawa Y."/>
            <person name="Stamenkovic-Radak M."/>
            <person name="Jelic M."/>
            <person name="Veselinovic M.S."/>
            <person name="Tanaskovic M."/>
            <person name="Eric P."/>
            <person name="Gao J.J."/>
            <person name="Katoh T.K."/>
            <person name="Toda M.J."/>
            <person name="Watabe H."/>
            <person name="Watada M."/>
            <person name="Davis J.S."/>
            <person name="Moyle L.C."/>
            <person name="Manoli G."/>
            <person name="Bertolini E."/>
            <person name="Kostal V."/>
            <person name="Hawley R.S."/>
            <person name="Takahashi A."/>
            <person name="Jones C.D."/>
            <person name="Price D.K."/>
            <person name="Whiteman N."/>
            <person name="Kopp A."/>
            <person name="Matute D.R."/>
            <person name="Petrov D.A."/>
        </authorList>
    </citation>
    <scope>NUCLEOTIDE SEQUENCE [LARGE SCALE GENOMIC DNA]</scope>
</reference>
<evidence type="ECO:0000313" key="12">
    <source>
        <dbReference type="RefSeq" id="XP_016977515.1"/>
    </source>
</evidence>
<keyword evidence="11" id="KW-1185">Reference proteome</keyword>
<dbReference type="InterPro" id="IPR009003">
    <property type="entry name" value="Peptidase_S1_PA"/>
</dbReference>
<dbReference type="InterPro" id="IPR050430">
    <property type="entry name" value="Peptidase_S1"/>
</dbReference>
<dbReference type="OrthoDB" id="10051896at2759"/>
<feature type="chain" id="PRO_5028235661" evidence="8">
    <location>
        <begin position="25"/>
        <end position="277"/>
    </location>
</feature>
<evidence type="ECO:0000256" key="3">
    <source>
        <dbReference type="ARBA" id="ARBA00022729"/>
    </source>
</evidence>
<dbReference type="InterPro" id="IPR001314">
    <property type="entry name" value="Peptidase_S1A"/>
</dbReference>
<evidence type="ECO:0000313" key="11">
    <source>
        <dbReference type="Proteomes" id="UP001652680"/>
    </source>
</evidence>
<evidence type="ECO:0000313" key="10">
    <source>
        <dbReference type="EnsemblMetazoa" id="XP_016977515.1"/>
    </source>
</evidence>
<evidence type="ECO:0000256" key="5">
    <source>
        <dbReference type="ARBA" id="ARBA00022825"/>
    </source>
</evidence>
<evidence type="ECO:0000256" key="8">
    <source>
        <dbReference type="SAM" id="SignalP"/>
    </source>
</evidence>
<proteinExistence type="inferred from homology"/>
<name>A0A6P4EH62_DRORH</name>
<reference evidence="12" key="2">
    <citation type="submission" date="2025-04" db="UniProtKB">
        <authorList>
            <consortium name="RefSeq"/>
        </authorList>
    </citation>
    <scope>IDENTIFICATION</scope>
</reference>
<gene>
    <name evidence="12" type="primary">LOC108043356</name>
    <name evidence="10" type="synonym">108043356</name>
</gene>
<evidence type="ECO:0000259" key="9">
    <source>
        <dbReference type="PROSITE" id="PS50240"/>
    </source>
</evidence>
<evidence type="ECO:0000256" key="6">
    <source>
        <dbReference type="ARBA" id="ARBA00023145"/>
    </source>
</evidence>